<keyword evidence="2" id="KW-1185">Reference proteome</keyword>
<dbReference type="AlphaFoldDB" id="A0A077AY80"/>
<evidence type="ECO:0000313" key="1">
    <source>
        <dbReference type="EMBL" id="AIK96944.1"/>
    </source>
</evidence>
<dbReference type="OrthoDB" id="7327303at2"/>
<protein>
    <recommendedName>
        <fullName evidence="3">BioF2-like acetyltransferase domain-containing protein</fullName>
    </recommendedName>
</protein>
<dbReference type="EMBL" id="CP008941">
    <property type="protein sequence ID" value="AIK96944.1"/>
    <property type="molecule type" value="Genomic_DNA"/>
</dbReference>
<dbReference type="RefSeq" id="WP_038465802.1">
    <property type="nucleotide sequence ID" value="NZ_CP008941.1"/>
</dbReference>
<reference evidence="1 2" key="1">
    <citation type="submission" date="2014-07" db="EMBL/GenBank/DDBJ databases">
        <title>Comparative genomic insights into amoeba endosymbionts belonging to the families of Holosporaceae and Candidatus Midichloriaceae within Rickettsiales.</title>
        <authorList>
            <person name="Wang Z."/>
            <person name="Wu M."/>
        </authorList>
    </citation>
    <scope>NUCLEOTIDE SEQUENCE [LARGE SCALE GENOMIC DNA]</scope>
    <source>
        <strain evidence="1">PRA3</strain>
    </source>
</reference>
<dbReference type="InterPro" id="IPR016181">
    <property type="entry name" value="Acyl_CoA_acyltransferase"/>
</dbReference>
<dbReference type="HOGENOM" id="CLU_896272_0_0_5"/>
<dbReference type="Proteomes" id="UP000028926">
    <property type="component" value="Chromosome"/>
</dbReference>
<dbReference type="KEGG" id="paca:ID47_09720"/>
<gene>
    <name evidence="1" type="ORF">ID47_09720</name>
</gene>
<dbReference type="STRING" id="91604.ID47_09720"/>
<evidence type="ECO:0008006" key="3">
    <source>
        <dbReference type="Google" id="ProtNLM"/>
    </source>
</evidence>
<dbReference type="SUPFAM" id="SSF55729">
    <property type="entry name" value="Acyl-CoA N-acyltransferases (Nat)"/>
    <property type="match status" value="1"/>
</dbReference>
<name>A0A077AY80_9PROT</name>
<organism evidence="1 2">
    <name type="scientific">Candidatus Odyssella acanthamoebae</name>
    <dbReference type="NCBI Taxonomy" id="91604"/>
    <lineage>
        <taxon>Bacteria</taxon>
        <taxon>Pseudomonadati</taxon>
        <taxon>Pseudomonadota</taxon>
        <taxon>Alphaproteobacteria</taxon>
        <taxon>Holosporales</taxon>
        <taxon>Candidatus Paracaedibacteraceae</taxon>
        <taxon>Candidatus Odyssella</taxon>
    </lineage>
</organism>
<evidence type="ECO:0000313" key="2">
    <source>
        <dbReference type="Proteomes" id="UP000028926"/>
    </source>
</evidence>
<dbReference type="Gene3D" id="3.40.630.30">
    <property type="match status" value="1"/>
</dbReference>
<accession>A0A077AY80</accession>
<dbReference type="eggNOG" id="ENOG503340Y">
    <property type="taxonomic scope" value="Bacteria"/>
</dbReference>
<proteinExistence type="predicted"/>
<sequence>MSIELTPIIYSPFNSKVELLQQYYQAYYGTDFSDQSMAIVCDGKAIGYVCASSLEQVLSQPGSGLEIMFSDLVHSLSMSHFKDLVKLIINHAIKNDCSLIKIKDNLSLGKLSPLGEVLFNEKFQSKLTFEMVTNYEEFAETTYYTCIRKSYKSLINWGRKNLKIDYINKDNADRNSFKTFQEFHKKISGRVTRSDISWNKQFEMIENGIGELIMAYLNDEVVGGSLFIDQLDYSAYFTGVYERDLFQYGLSHYLLYLGIVRSFERRQTKFFSLGHFDTDIQDPKWYNIQFFKKGFASDLIPTVIWTKEIK</sequence>